<accession>A0A415E0W7</accession>
<keyword evidence="2" id="KW-1133">Transmembrane helix</keyword>
<reference evidence="6 7" key="1">
    <citation type="submission" date="2018-08" db="EMBL/GenBank/DDBJ databases">
        <title>A genome reference for cultivated species of the human gut microbiota.</title>
        <authorList>
            <person name="Zou Y."/>
            <person name="Xue W."/>
            <person name="Luo G."/>
        </authorList>
    </citation>
    <scope>NUCLEOTIDE SEQUENCE [LARGE SCALE GENOMIC DNA]</scope>
    <source>
        <strain evidence="6 7">AM07-24</strain>
    </source>
</reference>
<feature type="chain" id="PRO_5019452946" description="Isopeptide-forming domain-containing fimbrial protein" evidence="3">
    <location>
        <begin position="29"/>
        <end position="1195"/>
    </location>
</feature>
<dbReference type="RefSeq" id="WP_118335806.1">
    <property type="nucleotide sequence ID" value="NZ_AP025567.1"/>
</dbReference>
<dbReference type="InterPro" id="IPR013783">
    <property type="entry name" value="Ig-like_fold"/>
</dbReference>
<evidence type="ECO:0000259" key="5">
    <source>
        <dbReference type="Pfam" id="PF17802"/>
    </source>
</evidence>
<evidence type="ECO:0000313" key="6">
    <source>
        <dbReference type="EMBL" id="RHJ87282.1"/>
    </source>
</evidence>
<dbReference type="Pfam" id="PF05737">
    <property type="entry name" value="Collagen_bind"/>
    <property type="match status" value="2"/>
</dbReference>
<feature type="signal peptide" evidence="3">
    <location>
        <begin position="1"/>
        <end position="28"/>
    </location>
</feature>
<feature type="domain" description="SpaA-like prealbumin fold" evidence="5">
    <location>
        <begin position="958"/>
        <end position="1033"/>
    </location>
</feature>
<dbReference type="AlphaFoldDB" id="A0A415E0W7"/>
<comment type="caution">
    <text evidence="6">The sequence shown here is derived from an EMBL/GenBank/DDBJ whole genome shotgun (WGS) entry which is preliminary data.</text>
</comment>
<feature type="compositionally biased region" description="Acidic residues" evidence="1">
    <location>
        <begin position="1133"/>
        <end position="1142"/>
    </location>
</feature>
<feature type="compositionally biased region" description="Polar residues" evidence="1">
    <location>
        <begin position="1143"/>
        <end position="1164"/>
    </location>
</feature>
<evidence type="ECO:0000313" key="7">
    <source>
        <dbReference type="Proteomes" id="UP000284841"/>
    </source>
</evidence>
<organism evidence="6 7">
    <name type="scientific">Emergencia timonensis</name>
    <dbReference type="NCBI Taxonomy" id="1776384"/>
    <lineage>
        <taxon>Bacteria</taxon>
        <taxon>Bacillati</taxon>
        <taxon>Bacillota</taxon>
        <taxon>Clostridia</taxon>
        <taxon>Peptostreptococcales</taxon>
        <taxon>Anaerovoracaceae</taxon>
        <taxon>Emergencia</taxon>
    </lineage>
</organism>
<feature type="region of interest" description="Disordered" evidence="1">
    <location>
        <begin position="1071"/>
        <end position="1164"/>
    </location>
</feature>
<dbReference type="Gene3D" id="2.60.40.740">
    <property type="match status" value="4"/>
</dbReference>
<protein>
    <recommendedName>
        <fullName evidence="8">Isopeptide-forming domain-containing fimbrial protein</fullName>
    </recommendedName>
</protein>
<feature type="domain" description="Collagen binding" evidence="4">
    <location>
        <begin position="545"/>
        <end position="670"/>
    </location>
</feature>
<dbReference type="STRING" id="1776384.GCA_900086585_00754"/>
<evidence type="ECO:0000256" key="2">
    <source>
        <dbReference type="SAM" id="Phobius"/>
    </source>
</evidence>
<feature type="compositionally biased region" description="Pro residues" evidence="1">
    <location>
        <begin position="1079"/>
        <end position="1112"/>
    </location>
</feature>
<feature type="domain" description="Collagen binding" evidence="4">
    <location>
        <begin position="827"/>
        <end position="927"/>
    </location>
</feature>
<dbReference type="Pfam" id="PF17802">
    <property type="entry name" value="SpaA"/>
    <property type="match status" value="1"/>
</dbReference>
<evidence type="ECO:0000259" key="4">
    <source>
        <dbReference type="Pfam" id="PF05737"/>
    </source>
</evidence>
<keyword evidence="3" id="KW-0732">Signal</keyword>
<keyword evidence="7" id="KW-1185">Reference proteome</keyword>
<proteinExistence type="predicted"/>
<dbReference type="GO" id="GO:0005518">
    <property type="term" value="F:collagen binding"/>
    <property type="evidence" value="ECO:0007669"/>
    <property type="project" value="InterPro"/>
</dbReference>
<keyword evidence="2" id="KW-0472">Membrane</keyword>
<dbReference type="Proteomes" id="UP000284841">
    <property type="component" value="Unassembled WGS sequence"/>
</dbReference>
<dbReference type="InterPro" id="IPR008456">
    <property type="entry name" value="Collagen-bd_dom"/>
</dbReference>
<dbReference type="SUPFAM" id="SSF49478">
    <property type="entry name" value="Cna protein B-type domain"/>
    <property type="match status" value="1"/>
</dbReference>
<dbReference type="Gene3D" id="2.60.40.10">
    <property type="entry name" value="Immunoglobulins"/>
    <property type="match status" value="1"/>
</dbReference>
<feature type="transmembrane region" description="Helical" evidence="2">
    <location>
        <begin position="1170"/>
        <end position="1190"/>
    </location>
</feature>
<name>A0A415E0W7_9FIRM</name>
<dbReference type="EMBL" id="QRMS01000003">
    <property type="protein sequence ID" value="RHJ87282.1"/>
    <property type="molecule type" value="Genomic_DNA"/>
</dbReference>
<feature type="region of interest" description="Disordered" evidence="1">
    <location>
        <begin position="44"/>
        <end position="99"/>
    </location>
</feature>
<evidence type="ECO:0000256" key="1">
    <source>
        <dbReference type="SAM" id="MobiDB-lite"/>
    </source>
</evidence>
<evidence type="ECO:0000256" key="3">
    <source>
        <dbReference type="SAM" id="SignalP"/>
    </source>
</evidence>
<sequence>MLKKGKKFFVVLLAMCMIFIAVCQVAFAEDPAADGLGAGDGTNIAENGDEGLGDGDAGQIDDGNSDGETIDKPKEDSIGSGESGNDSSEDEKKDDEQDVMNNDFSDFLTRFSFYNTITKEEYSKENPVKDGDPVAIRYEFTIPNPEEVEEGTSYVLPALPEQLDLSGINIDYDYSVGKDGYAVWSINAERMITVKFTKALPENNVSGHLEITCSAQVDESKGGTIKFDLGKFPANVDSFDIYQKPEEEKKEITVKKKGTLNDDNTVTWTITATPDKEDTLAGYTITDAYNKNHLTYVSGSMRMEEQVIADESLHLTDEGFSYTFPNDVSEGSHVLTYRTTVSDTVWYTAKGSDLDNSVTVKNKATLKSADNKAKAEATAQVKVRDTFVQKGKDGAVSWEKRLDKDGNYLLTYKIEVRYGKGNDHFTAAKIVDTINAQSGAEFVADSVSINYTRDNKAEAEAVTPELGTNKEGKPTMTIPLSADHQKAWVYYTIKVLKDNNFNNDGFTGLSISNVAALWVDDTHKIGGDYEDWGNALGPYDKLIYFAKNGKFSTSEEKNWINWTINVNNGKKDLVKPVTITDTIGDKQKLDEKSISIKYDGEEQLGKNVTYKIDEANPNKITFTLNNVGNKAVSITYRTEVTEFRVENGGNTTGFENRATLKYEGIDEQEIKKVKVDVNHSALLKKNGTFDASASTYGGKGYFDWTITFNANKYALTNGIITEALPDGHDFVEGSLMVNDEAIRTAVSKTSPYYEMKDGNPIIHFPGSVNESQTITLKTACDIAEGTESLDVTNNCQATAKEFKGSLKVKAPVKVNFKPSLDKSTNYKAGNTVNWEVKINKNGANITKQNALLTDVLPPGLEYQDKSAKLYGADGNEISELTTKYDENTKTLEMKLPAGLDLTKSYTVKFKTDITNNLSEIKNTIAFDGSAEEVYATSGSVDLMAGGLDGSISGDNIRLEMTKTDAEDSLKLLPGAEFTLYNEAGKAIGTATSDEAGKLAFDKGIKFGKEYTFKETKAPKGYILDNTVHTMAVGNVTEIGGQKSAEIMIDGKPFTADCDSNNTLRIGITVFNTAEEDKPTPPPTPTPLPPTPTPTPDPLPEPDPTPDPKPLPPDENLEDPENPGGDDVVRPELPDDEHLEIDETTPNKSNDGSKATAENSNQPQTGDSAQLMLWTLLLITSLSAAAVVMVCRREGE</sequence>
<gene>
    <name evidence="6" type="ORF">DW099_11320</name>
</gene>
<keyword evidence="2" id="KW-0812">Transmembrane</keyword>
<dbReference type="InterPro" id="IPR041033">
    <property type="entry name" value="SpaA_PFL_dom_1"/>
</dbReference>
<dbReference type="OrthoDB" id="9804660at2"/>
<evidence type="ECO:0008006" key="8">
    <source>
        <dbReference type="Google" id="ProtNLM"/>
    </source>
</evidence>
<dbReference type="SUPFAM" id="SSF49401">
    <property type="entry name" value="Bacterial adhesins"/>
    <property type="match status" value="4"/>
</dbReference>
<dbReference type="InterPro" id="IPR008966">
    <property type="entry name" value="Adhesion_dom_sf"/>
</dbReference>